<proteinExistence type="predicted"/>
<dbReference type="EMBL" id="FLRE01002282">
    <property type="protein sequence ID" value="SBT58328.1"/>
    <property type="molecule type" value="Genomic_DNA"/>
</dbReference>
<evidence type="ECO:0000313" key="4">
    <source>
        <dbReference type="Proteomes" id="UP000078550"/>
    </source>
</evidence>
<feature type="transmembrane region" description="Helical" evidence="2">
    <location>
        <begin position="425"/>
        <end position="443"/>
    </location>
</feature>
<dbReference type="Pfam" id="PF05795">
    <property type="entry name" value="Plasmodium_Vir"/>
    <property type="match status" value="1"/>
</dbReference>
<keyword evidence="2" id="KW-1133">Transmembrane helix</keyword>
<gene>
    <name evidence="3" type="ORF">POVWA2_084340</name>
</gene>
<reference evidence="4" key="1">
    <citation type="submission" date="2016-05" db="EMBL/GenBank/DDBJ databases">
        <authorList>
            <person name="Naeem Raeece"/>
        </authorList>
    </citation>
    <scope>NUCLEOTIDE SEQUENCE [LARGE SCALE GENOMIC DNA]</scope>
</reference>
<keyword evidence="2" id="KW-0812">Transmembrane</keyword>
<dbReference type="InterPro" id="IPR008780">
    <property type="entry name" value="Plasmodium_Vir"/>
</dbReference>
<keyword evidence="2" id="KW-0472">Membrane</keyword>
<sequence length="498" mass="58145">MSKLRNNFTLTELADKYSFIRELDLYKFYEELDKLYKDEGNLNLRDTFSHLGVEDPDLMKFLKKITRILKGLSNQEIFNDILRILPTNEKYEHLNEDVTVNDFDIYCKEIFSPDGSDSDIGKLCKKLARNYKRIAQTKREEREDICLYFKYWLHDEVRKLSKSEVSKKYVSGINNKFQKVTNSICHEFYDCPCTYIIQVDFLDDWQEEKNLHDYFKNLSILENKIKSPGINSQSYHEYVSYINDLYKKHIDENDCCTVWEDCTRYINCDDEAIPEKLLDKIILPKDNSDRGTETQDSGNIISTADSSFLPSVNRPQEIDKTLEGRSLEALKTRGPHITEEEPECSNLSSAENPHGPCSASGSFEKAIGARGASDSHVKDMATGLQSVNDPHSPEFDHVLLPTGNIENSTTTEEKPYILQNKYARVAYAMTLTMAVIYLLFFYGKRTPLKFSFLKKIFKRKRDKNKLRRKYENEIISYDLEDVYINSYNIPLHLRYYQT</sequence>
<feature type="region of interest" description="Disordered" evidence="1">
    <location>
        <begin position="335"/>
        <end position="362"/>
    </location>
</feature>
<feature type="region of interest" description="Disordered" evidence="1">
    <location>
        <begin position="285"/>
        <end position="311"/>
    </location>
</feature>
<protein>
    <submittedName>
        <fullName evidence="3">PIR Superfamily Protein</fullName>
    </submittedName>
</protein>
<dbReference type="Proteomes" id="UP000078550">
    <property type="component" value="Unassembled WGS sequence"/>
</dbReference>
<organism evidence="3 4">
    <name type="scientific">Plasmodium ovale wallikeri</name>
    <dbReference type="NCBI Taxonomy" id="864142"/>
    <lineage>
        <taxon>Eukaryota</taxon>
        <taxon>Sar</taxon>
        <taxon>Alveolata</taxon>
        <taxon>Apicomplexa</taxon>
        <taxon>Aconoidasida</taxon>
        <taxon>Haemosporida</taxon>
        <taxon>Plasmodiidae</taxon>
        <taxon>Plasmodium</taxon>
        <taxon>Plasmodium (Plasmodium)</taxon>
    </lineage>
</organism>
<evidence type="ECO:0000256" key="1">
    <source>
        <dbReference type="SAM" id="MobiDB-lite"/>
    </source>
</evidence>
<evidence type="ECO:0000256" key="2">
    <source>
        <dbReference type="SAM" id="Phobius"/>
    </source>
</evidence>
<evidence type="ECO:0000313" key="3">
    <source>
        <dbReference type="EMBL" id="SBT58328.1"/>
    </source>
</evidence>
<dbReference type="AlphaFoldDB" id="A0A1A9AQ64"/>
<feature type="compositionally biased region" description="Polar residues" evidence="1">
    <location>
        <begin position="294"/>
        <end position="311"/>
    </location>
</feature>
<name>A0A1A9AQ64_PLAOA</name>
<accession>A0A1A9AQ64</accession>